<accession>A0A072UQM1</accession>
<dbReference type="EMBL" id="CM001221">
    <property type="protein sequence ID" value="KEH28155.1"/>
    <property type="molecule type" value="Genomic_DNA"/>
</dbReference>
<feature type="signal peptide" evidence="1">
    <location>
        <begin position="1"/>
        <end position="15"/>
    </location>
</feature>
<evidence type="ECO:0000256" key="1">
    <source>
        <dbReference type="SAM" id="SignalP"/>
    </source>
</evidence>
<evidence type="ECO:0000313" key="4">
    <source>
        <dbReference type="Proteomes" id="UP000002051"/>
    </source>
</evidence>
<keyword evidence="1" id="KW-0732">Signal</keyword>
<keyword evidence="4" id="KW-1185">Reference proteome</keyword>
<reference evidence="3" key="3">
    <citation type="submission" date="2015-04" db="UniProtKB">
        <authorList>
            <consortium name="EnsemblPlants"/>
        </authorList>
    </citation>
    <scope>IDENTIFICATION</scope>
    <source>
        <strain evidence="3">cv. Jemalong A17</strain>
    </source>
</reference>
<evidence type="ECO:0000313" key="2">
    <source>
        <dbReference type="EMBL" id="KEH28155.1"/>
    </source>
</evidence>
<organism evidence="2 4">
    <name type="scientific">Medicago truncatula</name>
    <name type="common">Barrel medic</name>
    <name type="synonym">Medicago tribuloides</name>
    <dbReference type="NCBI Taxonomy" id="3880"/>
    <lineage>
        <taxon>Eukaryota</taxon>
        <taxon>Viridiplantae</taxon>
        <taxon>Streptophyta</taxon>
        <taxon>Embryophyta</taxon>
        <taxon>Tracheophyta</taxon>
        <taxon>Spermatophyta</taxon>
        <taxon>Magnoliopsida</taxon>
        <taxon>eudicotyledons</taxon>
        <taxon>Gunneridae</taxon>
        <taxon>Pentapetalae</taxon>
        <taxon>rosids</taxon>
        <taxon>fabids</taxon>
        <taxon>Fabales</taxon>
        <taxon>Fabaceae</taxon>
        <taxon>Papilionoideae</taxon>
        <taxon>50 kb inversion clade</taxon>
        <taxon>NPAAA clade</taxon>
        <taxon>Hologalegina</taxon>
        <taxon>IRL clade</taxon>
        <taxon>Trifolieae</taxon>
        <taxon>Medicago</taxon>
    </lineage>
</organism>
<dbReference type="EnsemblPlants" id="KEH28155">
    <property type="protein sequence ID" value="KEH28155"/>
    <property type="gene ID" value="MTR_5g070082"/>
</dbReference>
<name>A0A072UQM1_MEDTR</name>
<proteinExistence type="predicted"/>
<gene>
    <name evidence="2" type="ordered locus">MTR_5g070082</name>
</gene>
<reference evidence="2 4" key="2">
    <citation type="journal article" date="2014" name="BMC Genomics">
        <title>An improved genome release (version Mt4.0) for the model legume Medicago truncatula.</title>
        <authorList>
            <person name="Tang H."/>
            <person name="Krishnakumar V."/>
            <person name="Bidwell S."/>
            <person name="Rosen B."/>
            <person name="Chan A."/>
            <person name="Zhou S."/>
            <person name="Gentzbittel L."/>
            <person name="Childs K.L."/>
            <person name="Yandell M."/>
            <person name="Gundlach H."/>
            <person name="Mayer K.F."/>
            <person name="Schwartz D.C."/>
            <person name="Town C.D."/>
        </authorList>
    </citation>
    <scope>GENOME REANNOTATION</scope>
    <source>
        <strain evidence="2">A17</strain>
        <strain evidence="3 4">cv. Jemalong A17</strain>
    </source>
</reference>
<dbReference type="HOGENOM" id="CLU_2779699_0_0_1"/>
<feature type="chain" id="PRO_5014499877" evidence="1">
    <location>
        <begin position="16"/>
        <end position="69"/>
    </location>
</feature>
<dbReference type="AlphaFoldDB" id="A0A072UQM1"/>
<protein>
    <submittedName>
        <fullName evidence="2 3">Uncharacterized protein</fullName>
    </submittedName>
</protein>
<dbReference type="Proteomes" id="UP000002051">
    <property type="component" value="Chromosome 5"/>
</dbReference>
<sequence length="69" mass="8166">MVCFLFPLDTPLVVAFLRWMMLNEAWPKVLELRQETGTRQLTELELQSAFYQAKYIVEIARKLKSLFSL</sequence>
<evidence type="ECO:0000313" key="3">
    <source>
        <dbReference type="EnsemblPlants" id="KEH28155"/>
    </source>
</evidence>
<reference evidence="2 4" key="1">
    <citation type="journal article" date="2011" name="Nature">
        <title>The Medicago genome provides insight into the evolution of rhizobial symbioses.</title>
        <authorList>
            <person name="Young N.D."/>
            <person name="Debelle F."/>
            <person name="Oldroyd G.E."/>
            <person name="Geurts R."/>
            <person name="Cannon S.B."/>
            <person name="Udvardi M.K."/>
            <person name="Benedito V.A."/>
            <person name="Mayer K.F."/>
            <person name="Gouzy J."/>
            <person name="Schoof H."/>
            <person name="Van de Peer Y."/>
            <person name="Proost S."/>
            <person name="Cook D.R."/>
            <person name="Meyers B.C."/>
            <person name="Spannagl M."/>
            <person name="Cheung F."/>
            <person name="De Mita S."/>
            <person name="Krishnakumar V."/>
            <person name="Gundlach H."/>
            <person name="Zhou S."/>
            <person name="Mudge J."/>
            <person name="Bharti A.K."/>
            <person name="Murray J.D."/>
            <person name="Naoumkina M.A."/>
            <person name="Rosen B."/>
            <person name="Silverstein K.A."/>
            <person name="Tang H."/>
            <person name="Rombauts S."/>
            <person name="Zhao P.X."/>
            <person name="Zhou P."/>
            <person name="Barbe V."/>
            <person name="Bardou P."/>
            <person name="Bechner M."/>
            <person name="Bellec A."/>
            <person name="Berger A."/>
            <person name="Berges H."/>
            <person name="Bidwell S."/>
            <person name="Bisseling T."/>
            <person name="Choisne N."/>
            <person name="Couloux A."/>
            <person name="Denny R."/>
            <person name="Deshpande S."/>
            <person name="Dai X."/>
            <person name="Doyle J.J."/>
            <person name="Dudez A.M."/>
            <person name="Farmer A.D."/>
            <person name="Fouteau S."/>
            <person name="Franken C."/>
            <person name="Gibelin C."/>
            <person name="Gish J."/>
            <person name="Goldstein S."/>
            <person name="Gonzalez A.J."/>
            <person name="Green P.J."/>
            <person name="Hallab A."/>
            <person name="Hartog M."/>
            <person name="Hua A."/>
            <person name="Humphray S.J."/>
            <person name="Jeong D.H."/>
            <person name="Jing Y."/>
            <person name="Jocker A."/>
            <person name="Kenton S.M."/>
            <person name="Kim D.J."/>
            <person name="Klee K."/>
            <person name="Lai H."/>
            <person name="Lang C."/>
            <person name="Lin S."/>
            <person name="Macmil S.L."/>
            <person name="Magdelenat G."/>
            <person name="Matthews L."/>
            <person name="McCorrison J."/>
            <person name="Monaghan E.L."/>
            <person name="Mun J.H."/>
            <person name="Najar F.Z."/>
            <person name="Nicholson C."/>
            <person name="Noirot C."/>
            <person name="O'Bleness M."/>
            <person name="Paule C.R."/>
            <person name="Poulain J."/>
            <person name="Prion F."/>
            <person name="Qin B."/>
            <person name="Qu C."/>
            <person name="Retzel E.F."/>
            <person name="Riddle C."/>
            <person name="Sallet E."/>
            <person name="Samain S."/>
            <person name="Samson N."/>
            <person name="Sanders I."/>
            <person name="Saurat O."/>
            <person name="Scarpelli C."/>
            <person name="Schiex T."/>
            <person name="Segurens B."/>
            <person name="Severin A.J."/>
            <person name="Sherrier D.J."/>
            <person name="Shi R."/>
            <person name="Sims S."/>
            <person name="Singer S.R."/>
            <person name="Sinharoy S."/>
            <person name="Sterck L."/>
            <person name="Viollet A."/>
            <person name="Wang B.B."/>
            <person name="Wang K."/>
            <person name="Wang M."/>
            <person name="Wang X."/>
            <person name="Warfsmann J."/>
            <person name="Weissenbach J."/>
            <person name="White D.D."/>
            <person name="White J.D."/>
            <person name="Wiley G.B."/>
            <person name="Wincker P."/>
            <person name="Xing Y."/>
            <person name="Yang L."/>
            <person name="Yao Z."/>
            <person name="Ying F."/>
            <person name="Zhai J."/>
            <person name="Zhou L."/>
            <person name="Zuber A."/>
            <person name="Denarie J."/>
            <person name="Dixon R.A."/>
            <person name="May G.D."/>
            <person name="Schwartz D.C."/>
            <person name="Rogers J."/>
            <person name="Quetier F."/>
            <person name="Town C.D."/>
            <person name="Roe B.A."/>
        </authorList>
    </citation>
    <scope>NUCLEOTIDE SEQUENCE [LARGE SCALE GENOMIC DNA]</scope>
    <source>
        <strain evidence="2">A17</strain>
        <strain evidence="3 4">cv. Jemalong A17</strain>
    </source>
</reference>